<dbReference type="HOGENOM" id="CLU_964928_0_0_1"/>
<organism evidence="3">
    <name type="scientific">Schizophyllum commune (strain H4-8 / FGSC 9210)</name>
    <name type="common">Split gill fungus</name>
    <dbReference type="NCBI Taxonomy" id="578458"/>
    <lineage>
        <taxon>Eukaryota</taxon>
        <taxon>Fungi</taxon>
        <taxon>Dikarya</taxon>
        <taxon>Basidiomycota</taxon>
        <taxon>Agaricomycotina</taxon>
        <taxon>Agaricomycetes</taxon>
        <taxon>Agaricomycetidae</taxon>
        <taxon>Agaricales</taxon>
        <taxon>Schizophyllaceae</taxon>
        <taxon>Schizophyllum</taxon>
    </lineage>
</organism>
<feature type="non-terminal residue" evidence="2">
    <location>
        <position position="289"/>
    </location>
</feature>
<feature type="compositionally biased region" description="Acidic residues" evidence="1">
    <location>
        <begin position="196"/>
        <end position="209"/>
    </location>
</feature>
<dbReference type="KEGG" id="scm:SCHCO_02469221"/>
<dbReference type="Proteomes" id="UP000007431">
    <property type="component" value="Unassembled WGS sequence"/>
</dbReference>
<evidence type="ECO:0000313" key="3">
    <source>
        <dbReference type="Proteomes" id="UP000007431"/>
    </source>
</evidence>
<feature type="compositionally biased region" description="Low complexity" evidence="1">
    <location>
        <begin position="182"/>
        <end position="195"/>
    </location>
</feature>
<gene>
    <name evidence="2" type="ORF">SCHCODRAFT_85294</name>
</gene>
<feature type="compositionally biased region" description="Acidic residues" evidence="1">
    <location>
        <begin position="44"/>
        <end position="55"/>
    </location>
</feature>
<proteinExistence type="predicted"/>
<dbReference type="OrthoDB" id="10562975at2759"/>
<accession>D8Q6T7</accession>
<dbReference type="EMBL" id="GL377307">
    <property type="protein sequence ID" value="EFI95913.1"/>
    <property type="molecule type" value="Genomic_DNA"/>
</dbReference>
<reference evidence="2 3" key="1">
    <citation type="journal article" date="2010" name="Nat. Biotechnol.">
        <title>Genome sequence of the model mushroom Schizophyllum commune.</title>
        <authorList>
            <person name="Ohm R.A."/>
            <person name="de Jong J.F."/>
            <person name="Lugones L.G."/>
            <person name="Aerts A."/>
            <person name="Kothe E."/>
            <person name="Stajich J.E."/>
            <person name="de Vries R.P."/>
            <person name="Record E."/>
            <person name="Levasseur A."/>
            <person name="Baker S.E."/>
            <person name="Bartholomew K.A."/>
            <person name="Coutinho P.M."/>
            <person name="Erdmann S."/>
            <person name="Fowler T.J."/>
            <person name="Gathman A.C."/>
            <person name="Lombard V."/>
            <person name="Henrissat B."/>
            <person name="Knabe N."/>
            <person name="Kuees U."/>
            <person name="Lilly W.W."/>
            <person name="Lindquist E."/>
            <person name="Lucas S."/>
            <person name="Magnuson J.K."/>
            <person name="Piumi F."/>
            <person name="Raudaskoski M."/>
            <person name="Salamov A."/>
            <person name="Schmutz J."/>
            <person name="Schwarze F.W.M.R."/>
            <person name="vanKuyk P.A."/>
            <person name="Horton J.S."/>
            <person name="Grigoriev I.V."/>
            <person name="Woesten H.A.B."/>
        </authorList>
    </citation>
    <scope>NUCLEOTIDE SEQUENCE [LARGE SCALE GENOMIC DNA]</scope>
    <source>
        <strain evidence="3">H4-8 / FGSC 9210</strain>
    </source>
</reference>
<keyword evidence="3" id="KW-1185">Reference proteome</keyword>
<feature type="compositionally biased region" description="Low complexity" evidence="1">
    <location>
        <begin position="1"/>
        <end position="19"/>
    </location>
</feature>
<feature type="region of interest" description="Disordered" evidence="1">
    <location>
        <begin position="1"/>
        <end position="289"/>
    </location>
</feature>
<dbReference type="AlphaFoldDB" id="D8Q6T7"/>
<dbReference type="InParanoid" id="D8Q6T7"/>
<dbReference type="RefSeq" id="XP_003030816.1">
    <property type="nucleotide sequence ID" value="XM_003030770.1"/>
</dbReference>
<feature type="compositionally biased region" description="Acidic residues" evidence="1">
    <location>
        <begin position="172"/>
        <end position="181"/>
    </location>
</feature>
<sequence>MASSTRRSTRLSAASRATTNSPFTPVSNDGIFSPSVQETPPTSDEGEDGEDEDELAPLKGKQAAKSTPAKAPSKRTARTSTSRSAKRAAPDSSESEEDELPTVSSKSSRRTKPATKRRATESNVYVEIVLPKKRTAATANTADKARGQGARKDKAPTRGRAFARASRRISDGEDEDDDESPPSESDSGSSVSEFVASDDDDSAASDEEDRSQYGSDTPAPPRRATKKQTPSRGRQAQVYDSDDIDDAEESEAEEAMVQEAVRRSRADVGGSSAGPSTSRRTTDGLASRA</sequence>
<protein>
    <submittedName>
        <fullName evidence="2">Expressed protein</fullName>
    </submittedName>
</protein>
<evidence type="ECO:0000256" key="1">
    <source>
        <dbReference type="SAM" id="MobiDB-lite"/>
    </source>
</evidence>
<feature type="compositionally biased region" description="Basic residues" evidence="1">
    <location>
        <begin position="107"/>
        <end position="117"/>
    </location>
</feature>
<dbReference type="VEuPathDB" id="FungiDB:SCHCODRAFT_02469221"/>
<feature type="compositionally biased region" description="Low complexity" evidence="1">
    <location>
        <begin position="61"/>
        <end position="71"/>
    </location>
</feature>
<feature type="compositionally biased region" description="Basic and acidic residues" evidence="1">
    <location>
        <begin position="143"/>
        <end position="156"/>
    </location>
</feature>
<dbReference type="GeneID" id="9587173"/>
<feature type="compositionally biased region" description="Acidic residues" evidence="1">
    <location>
        <begin position="240"/>
        <end position="256"/>
    </location>
</feature>
<evidence type="ECO:0000313" key="2">
    <source>
        <dbReference type="EMBL" id="EFI95913.1"/>
    </source>
</evidence>
<name>D8Q6T7_SCHCM</name>